<dbReference type="Proteomes" id="UP000593966">
    <property type="component" value="Chromosome"/>
</dbReference>
<protein>
    <submittedName>
        <fullName evidence="1">Uncharacterized protein</fullName>
    </submittedName>
</protein>
<dbReference type="RefSeq" id="WP_180045546.1">
    <property type="nucleotide sequence ID" value="NZ_CP048659.1"/>
</dbReference>
<evidence type="ECO:0000313" key="2">
    <source>
        <dbReference type="Proteomes" id="UP000593966"/>
    </source>
</evidence>
<reference evidence="1 2" key="1">
    <citation type="submission" date="2020-02" db="EMBL/GenBank/DDBJ databases">
        <title>Tigecycline-resistant Acinetobacter species from pigs and migratory birds.</title>
        <authorList>
            <person name="Chen C."/>
            <person name="Sun J."/>
            <person name="Liao X.-P."/>
            <person name="Liu Y.-H."/>
        </authorList>
    </citation>
    <scope>NUCLEOTIDE SEQUENCE [LARGE SCALE GENOMIC DNA]</scope>
    <source>
        <strain evidence="1 2">YH12207_T</strain>
    </source>
</reference>
<gene>
    <name evidence="1" type="ORF">G0028_09085</name>
</gene>
<dbReference type="EMBL" id="CP048659">
    <property type="protein sequence ID" value="QOW46034.1"/>
    <property type="molecule type" value="Genomic_DNA"/>
</dbReference>
<accession>A0A7S6VW68</accession>
<name>A0A7S6VW68_9GAMM</name>
<keyword evidence="2" id="KW-1185">Reference proteome</keyword>
<sequence length="186" mass="21576">METLSTAIEHHYYGRSEAEELAAYAELSHEKIEGGAMLVGDFSEARKKVDQLLGNSEEFKAYVVTKFPNRSPKILFQQERINHSDYRFMVPEVQLMSDVWQLKQAEVELLQQYNDDLAGGQCCLYRELKKKDKRIEDLEFYVRQFLDVLASTHASHKEVLPKLLSHLNHLVNPKDESGEILRGEYD</sequence>
<proteinExistence type="predicted"/>
<organism evidence="1 2">
    <name type="scientific">Acinetobacter piscicola</name>
    <dbReference type="NCBI Taxonomy" id="2006115"/>
    <lineage>
        <taxon>Bacteria</taxon>
        <taxon>Pseudomonadati</taxon>
        <taxon>Pseudomonadota</taxon>
        <taxon>Gammaproteobacteria</taxon>
        <taxon>Moraxellales</taxon>
        <taxon>Moraxellaceae</taxon>
        <taxon>Acinetobacter</taxon>
    </lineage>
</organism>
<dbReference type="AlphaFoldDB" id="A0A7S6VW68"/>
<evidence type="ECO:0000313" key="1">
    <source>
        <dbReference type="EMBL" id="QOW46034.1"/>
    </source>
</evidence>